<reference evidence="1 2" key="1">
    <citation type="submission" date="2021-05" db="EMBL/GenBank/DDBJ databases">
        <title>Complete genome of Nocardioides aquaticus KCTC 9944T isolated from meromictic and hypersaline Ekho Lake, Antarctica.</title>
        <authorList>
            <person name="Hwang K."/>
            <person name="Kim K.M."/>
            <person name="Choe H."/>
        </authorList>
    </citation>
    <scope>NUCLEOTIDE SEQUENCE [LARGE SCALE GENOMIC DNA]</scope>
    <source>
        <strain evidence="1 2">KCTC 9944</strain>
    </source>
</reference>
<keyword evidence="2" id="KW-1185">Reference proteome</keyword>
<dbReference type="Proteomes" id="UP000679307">
    <property type="component" value="Chromosome"/>
</dbReference>
<sequence>MDPLPDAVRSQLQCQAGVVSRRQALASGLGE</sequence>
<name>A0ABX8EP45_9ACTN</name>
<accession>A0ABX8EP45</accession>
<gene>
    <name evidence="1" type="ORF">ENKNEFLB_04386</name>
</gene>
<proteinExistence type="predicted"/>
<dbReference type="EMBL" id="CP075371">
    <property type="protein sequence ID" value="QVT81967.1"/>
    <property type="molecule type" value="Genomic_DNA"/>
</dbReference>
<protein>
    <submittedName>
        <fullName evidence="1">Uncharacterized protein</fullName>
    </submittedName>
</protein>
<evidence type="ECO:0000313" key="2">
    <source>
        <dbReference type="Proteomes" id="UP000679307"/>
    </source>
</evidence>
<organism evidence="1 2">
    <name type="scientific">Nocardioides aquaticus</name>
    <dbReference type="NCBI Taxonomy" id="160826"/>
    <lineage>
        <taxon>Bacteria</taxon>
        <taxon>Bacillati</taxon>
        <taxon>Actinomycetota</taxon>
        <taxon>Actinomycetes</taxon>
        <taxon>Propionibacteriales</taxon>
        <taxon>Nocardioidaceae</taxon>
        <taxon>Nocardioides</taxon>
    </lineage>
</organism>
<evidence type="ECO:0000313" key="1">
    <source>
        <dbReference type="EMBL" id="QVT81967.1"/>
    </source>
</evidence>